<proteinExistence type="predicted"/>
<keyword evidence="1" id="KW-1133">Transmembrane helix</keyword>
<dbReference type="EMBL" id="CP126101">
    <property type="protein sequence ID" value="WHY50639.1"/>
    <property type="molecule type" value="Genomic_DNA"/>
</dbReference>
<keyword evidence="1" id="KW-0812">Transmembrane</keyword>
<evidence type="ECO:0000313" key="2">
    <source>
        <dbReference type="EMBL" id="WHY50639.1"/>
    </source>
</evidence>
<evidence type="ECO:0000256" key="1">
    <source>
        <dbReference type="SAM" id="Phobius"/>
    </source>
</evidence>
<dbReference type="Proteomes" id="UP001178322">
    <property type="component" value="Chromosome"/>
</dbReference>
<gene>
    <name evidence="2" type="ORF">QNH24_20470</name>
</gene>
<feature type="transmembrane region" description="Helical" evidence="1">
    <location>
        <begin position="6"/>
        <end position="24"/>
    </location>
</feature>
<organism evidence="2 3">
    <name type="scientific">Lysinibacillus pakistanensis</name>
    <dbReference type="NCBI Taxonomy" id="759811"/>
    <lineage>
        <taxon>Bacteria</taxon>
        <taxon>Bacillati</taxon>
        <taxon>Bacillota</taxon>
        <taxon>Bacilli</taxon>
        <taxon>Bacillales</taxon>
        <taxon>Bacillaceae</taxon>
        <taxon>Lysinibacillus</taxon>
    </lineage>
</organism>
<accession>A0AAX3WTU3</accession>
<sequence>MFMLIIVIICFVAIFGGLGLLKFLRVQKVRKERKVVLEKRLEHLIQANKYKTLQDKNESSQ</sequence>
<reference evidence="2" key="1">
    <citation type="submission" date="2023-05" db="EMBL/GenBank/DDBJ databases">
        <title>Comparative genomics of Bacillaceae isolates and their secondary metabolite potential.</title>
        <authorList>
            <person name="Song L."/>
            <person name="Nielsen L.J."/>
            <person name="Mohite O."/>
            <person name="Xu X."/>
            <person name="Weber T."/>
            <person name="Kovacs A.T."/>
        </authorList>
    </citation>
    <scope>NUCLEOTIDE SEQUENCE</scope>
    <source>
        <strain evidence="2">LY1</strain>
    </source>
</reference>
<keyword evidence="1" id="KW-0472">Membrane</keyword>
<evidence type="ECO:0000313" key="3">
    <source>
        <dbReference type="Proteomes" id="UP001178322"/>
    </source>
</evidence>
<name>A0AAX3WTU3_9BACI</name>
<protein>
    <recommendedName>
        <fullName evidence="4">DUF4083 domain-containing protein</fullName>
    </recommendedName>
</protein>
<dbReference type="AlphaFoldDB" id="A0AAX3WTU3"/>
<dbReference type="RefSeq" id="WP_283869289.1">
    <property type="nucleotide sequence ID" value="NZ_CP126101.1"/>
</dbReference>
<evidence type="ECO:0008006" key="4">
    <source>
        <dbReference type="Google" id="ProtNLM"/>
    </source>
</evidence>